<sequence length="214" mass="24046">MVKQVKIKASASHRYKQRGGSMPEQIIISTQSLLILLLIAVIICGTFVYLATRAEKPVNIKLEMPEREKETVRERSPSTNNNLPPEPSRVYQTGPDFNTAGSVFNFPTQGYAEQFQQVGLLIAPGSSALSASDRTLVPLYGRRIAARRDKWNYYSRTDGLNPVQVPVRYKNRDCDEDIGCDEVFDGDEVAVPAQGQTFKVQLYKQKNIIYNPFA</sequence>
<feature type="transmembrane region" description="Helical" evidence="2">
    <location>
        <begin position="26"/>
        <end position="51"/>
    </location>
</feature>
<protein>
    <submittedName>
        <fullName evidence="3">Uncharacterized protein</fullName>
    </submittedName>
</protein>
<evidence type="ECO:0000313" key="3">
    <source>
        <dbReference type="EMBL" id="QHS91622.1"/>
    </source>
</evidence>
<evidence type="ECO:0000256" key="2">
    <source>
        <dbReference type="SAM" id="Phobius"/>
    </source>
</evidence>
<accession>A0A6C0BHY6</accession>
<dbReference type="EMBL" id="MN739162">
    <property type="protein sequence ID" value="QHS91622.1"/>
    <property type="molecule type" value="Genomic_DNA"/>
</dbReference>
<dbReference type="AlphaFoldDB" id="A0A6C0BHY6"/>
<feature type="compositionally biased region" description="Basic and acidic residues" evidence="1">
    <location>
        <begin position="66"/>
        <end position="76"/>
    </location>
</feature>
<keyword evidence="2" id="KW-0472">Membrane</keyword>
<name>A0A6C0BHY6_9ZZZZ</name>
<evidence type="ECO:0000256" key="1">
    <source>
        <dbReference type="SAM" id="MobiDB-lite"/>
    </source>
</evidence>
<feature type="region of interest" description="Disordered" evidence="1">
    <location>
        <begin position="66"/>
        <end position="88"/>
    </location>
</feature>
<organism evidence="3">
    <name type="scientific">viral metagenome</name>
    <dbReference type="NCBI Taxonomy" id="1070528"/>
    <lineage>
        <taxon>unclassified sequences</taxon>
        <taxon>metagenomes</taxon>
        <taxon>organismal metagenomes</taxon>
    </lineage>
</organism>
<dbReference type="Pfam" id="PF19059">
    <property type="entry name" value="DUF5755"/>
    <property type="match status" value="1"/>
</dbReference>
<keyword evidence="2" id="KW-1133">Transmembrane helix</keyword>
<keyword evidence="2" id="KW-0812">Transmembrane</keyword>
<proteinExistence type="predicted"/>
<reference evidence="3" key="1">
    <citation type="journal article" date="2020" name="Nature">
        <title>Giant virus diversity and host interactions through global metagenomics.</title>
        <authorList>
            <person name="Schulz F."/>
            <person name="Roux S."/>
            <person name="Paez-Espino D."/>
            <person name="Jungbluth S."/>
            <person name="Walsh D.A."/>
            <person name="Denef V.J."/>
            <person name="McMahon K.D."/>
            <person name="Konstantinidis K.T."/>
            <person name="Eloe-Fadrosh E.A."/>
            <person name="Kyrpides N.C."/>
            <person name="Woyke T."/>
        </authorList>
    </citation>
    <scope>NUCLEOTIDE SEQUENCE</scope>
    <source>
        <strain evidence="3">GVMAG-M-3300013006-15</strain>
    </source>
</reference>
<dbReference type="InterPro" id="IPR043929">
    <property type="entry name" value="DUF5755"/>
</dbReference>